<sequence length="122" mass="12899">MAKQPGSWWLTVGETWPSKRHDKVPLGGEQLCGPQHQAKSAAAQQLHQADVSGGIAGARLAARIHWSAVALGVRDADDQLPGRDRHPHVGHRRVRGVPQQPSPATGSISMRAAAEPNGSASD</sequence>
<gene>
    <name evidence="2" type="ORF">GCM10010121_092200</name>
</gene>
<organism evidence="2 3">
    <name type="scientific">Streptomyces brasiliensis</name>
    <dbReference type="NCBI Taxonomy" id="1954"/>
    <lineage>
        <taxon>Bacteria</taxon>
        <taxon>Bacillati</taxon>
        <taxon>Actinomycetota</taxon>
        <taxon>Actinomycetes</taxon>
        <taxon>Kitasatosporales</taxon>
        <taxon>Streptomycetaceae</taxon>
        <taxon>Streptomyces</taxon>
    </lineage>
</organism>
<dbReference type="Proteomes" id="UP000657574">
    <property type="component" value="Unassembled WGS sequence"/>
</dbReference>
<protein>
    <submittedName>
        <fullName evidence="2">Uncharacterized protein</fullName>
    </submittedName>
</protein>
<dbReference type="EMBL" id="BMQA01000095">
    <property type="protein sequence ID" value="GGJ67043.1"/>
    <property type="molecule type" value="Genomic_DNA"/>
</dbReference>
<dbReference type="AlphaFoldDB" id="A0A917ULM8"/>
<proteinExistence type="predicted"/>
<name>A0A917ULM8_9ACTN</name>
<evidence type="ECO:0000313" key="2">
    <source>
        <dbReference type="EMBL" id="GGJ67043.1"/>
    </source>
</evidence>
<reference evidence="2" key="2">
    <citation type="submission" date="2020-09" db="EMBL/GenBank/DDBJ databases">
        <authorList>
            <person name="Sun Q."/>
            <person name="Ohkuma M."/>
        </authorList>
    </citation>
    <scope>NUCLEOTIDE SEQUENCE</scope>
    <source>
        <strain evidence="2">JCM 3086</strain>
    </source>
</reference>
<reference evidence="2" key="1">
    <citation type="journal article" date="2014" name="Int. J. Syst. Evol. Microbiol.">
        <title>Complete genome sequence of Corynebacterium casei LMG S-19264T (=DSM 44701T), isolated from a smear-ripened cheese.</title>
        <authorList>
            <consortium name="US DOE Joint Genome Institute (JGI-PGF)"/>
            <person name="Walter F."/>
            <person name="Albersmeier A."/>
            <person name="Kalinowski J."/>
            <person name="Ruckert C."/>
        </authorList>
    </citation>
    <scope>NUCLEOTIDE SEQUENCE</scope>
    <source>
        <strain evidence="2">JCM 3086</strain>
    </source>
</reference>
<feature type="compositionally biased region" description="Basic residues" evidence="1">
    <location>
        <begin position="85"/>
        <end position="95"/>
    </location>
</feature>
<keyword evidence="3" id="KW-1185">Reference proteome</keyword>
<evidence type="ECO:0000313" key="3">
    <source>
        <dbReference type="Proteomes" id="UP000657574"/>
    </source>
</evidence>
<accession>A0A917ULM8</accession>
<evidence type="ECO:0000256" key="1">
    <source>
        <dbReference type="SAM" id="MobiDB-lite"/>
    </source>
</evidence>
<comment type="caution">
    <text evidence="2">The sequence shown here is derived from an EMBL/GenBank/DDBJ whole genome shotgun (WGS) entry which is preliminary data.</text>
</comment>
<feature type="region of interest" description="Disordered" evidence="1">
    <location>
        <begin position="76"/>
        <end position="122"/>
    </location>
</feature>
<dbReference type="RefSeq" id="WP_189317278.1">
    <property type="nucleotide sequence ID" value="NZ_BMQA01000095.1"/>
</dbReference>